<dbReference type="EMBL" id="UIHC01000113">
    <property type="protein sequence ID" value="SUZ34033.1"/>
    <property type="molecule type" value="Genomic_DNA"/>
</dbReference>
<proteinExistence type="predicted"/>
<protein>
    <submittedName>
        <fullName evidence="2">Uncharacterized protein</fullName>
    </submittedName>
</protein>
<dbReference type="RefSeq" id="WP_121097523.1">
    <property type="nucleotide sequence ID" value="NZ_UIHC01000113.1"/>
</dbReference>
<feature type="coiled-coil region" evidence="1">
    <location>
        <begin position="8"/>
        <end position="35"/>
    </location>
</feature>
<dbReference type="Proteomes" id="UP000272908">
    <property type="component" value="Unassembled WGS sequence"/>
</dbReference>
<evidence type="ECO:0000313" key="2">
    <source>
        <dbReference type="EMBL" id="SUZ34033.1"/>
    </source>
</evidence>
<dbReference type="AlphaFoldDB" id="A0A3B0MEL7"/>
<reference evidence="3" key="1">
    <citation type="submission" date="2018-08" db="EMBL/GenBank/DDBJ databases">
        <authorList>
            <person name="Rodrigo-Torres L."/>
            <person name="Arahal R. D."/>
            <person name="Lucena T."/>
        </authorList>
    </citation>
    <scope>NUCLEOTIDE SEQUENCE [LARGE SCALE GENOMIC DNA]</scope>
    <source>
        <strain evidence="3">CECT 7235</strain>
    </source>
</reference>
<organism evidence="2 3">
    <name type="scientific">Roseinatronobacter ekhonensis</name>
    <dbReference type="NCBI Taxonomy" id="254356"/>
    <lineage>
        <taxon>Bacteria</taxon>
        <taxon>Pseudomonadati</taxon>
        <taxon>Pseudomonadota</taxon>
        <taxon>Alphaproteobacteria</taxon>
        <taxon>Rhodobacterales</taxon>
        <taxon>Paracoccaceae</taxon>
        <taxon>Roseinatronobacter</taxon>
    </lineage>
</organism>
<evidence type="ECO:0000256" key="1">
    <source>
        <dbReference type="SAM" id="Coils"/>
    </source>
</evidence>
<sequence>MTEREQYIEKAKAKLDQWNADIDKFKAKVAESDADAKIEFRARLVQSVSYPAALKKL</sequence>
<keyword evidence="1" id="KW-0175">Coiled coil</keyword>
<evidence type="ECO:0000313" key="3">
    <source>
        <dbReference type="Proteomes" id="UP000272908"/>
    </source>
</evidence>
<gene>
    <name evidence="2" type="ORF">ROE7235_03814</name>
</gene>
<keyword evidence="3" id="KW-1185">Reference proteome</keyword>
<dbReference type="OrthoDB" id="9813316at2"/>
<name>A0A3B0MEL7_9RHOB</name>
<accession>A0A3B0MEL7</accession>